<accession>A0A4C1X6T4</accession>
<dbReference type="Proteomes" id="UP000299102">
    <property type="component" value="Unassembled WGS sequence"/>
</dbReference>
<comment type="caution">
    <text evidence="1">The sequence shown here is derived from an EMBL/GenBank/DDBJ whole genome shotgun (WGS) entry which is preliminary data.</text>
</comment>
<sequence>MLSVEKARHAGRQLSHTYPRARVTKHDTGTVSIRSEAICHHHSECEEIKRTETRAQQAGLESDHVITELKRYVRPSSTMPLATRAGARRTIAQPAPAPALALYLLCNRSAVTKPGCEGRAHVKCDAAASRAWAGGARPRPADNISDCSGEQYPDRVIVDRLSYAFVTLCSLWIRSEDLKGVRVPLS</sequence>
<proteinExistence type="predicted"/>
<dbReference type="AlphaFoldDB" id="A0A4C1X6T4"/>
<dbReference type="EMBL" id="BGZK01000726">
    <property type="protein sequence ID" value="GBP58064.1"/>
    <property type="molecule type" value="Genomic_DNA"/>
</dbReference>
<reference evidence="1 2" key="1">
    <citation type="journal article" date="2019" name="Commun. Biol.">
        <title>The bagworm genome reveals a unique fibroin gene that provides high tensile strength.</title>
        <authorList>
            <person name="Kono N."/>
            <person name="Nakamura H."/>
            <person name="Ohtoshi R."/>
            <person name="Tomita M."/>
            <person name="Numata K."/>
            <person name="Arakawa K."/>
        </authorList>
    </citation>
    <scope>NUCLEOTIDE SEQUENCE [LARGE SCALE GENOMIC DNA]</scope>
</reference>
<evidence type="ECO:0000313" key="2">
    <source>
        <dbReference type="Proteomes" id="UP000299102"/>
    </source>
</evidence>
<evidence type="ECO:0000313" key="1">
    <source>
        <dbReference type="EMBL" id="GBP58064.1"/>
    </source>
</evidence>
<name>A0A4C1X6T4_EUMVA</name>
<organism evidence="1 2">
    <name type="scientific">Eumeta variegata</name>
    <name type="common">Bagworm moth</name>
    <name type="synonym">Eumeta japonica</name>
    <dbReference type="NCBI Taxonomy" id="151549"/>
    <lineage>
        <taxon>Eukaryota</taxon>
        <taxon>Metazoa</taxon>
        <taxon>Ecdysozoa</taxon>
        <taxon>Arthropoda</taxon>
        <taxon>Hexapoda</taxon>
        <taxon>Insecta</taxon>
        <taxon>Pterygota</taxon>
        <taxon>Neoptera</taxon>
        <taxon>Endopterygota</taxon>
        <taxon>Lepidoptera</taxon>
        <taxon>Glossata</taxon>
        <taxon>Ditrysia</taxon>
        <taxon>Tineoidea</taxon>
        <taxon>Psychidae</taxon>
        <taxon>Oiketicinae</taxon>
        <taxon>Eumeta</taxon>
    </lineage>
</organism>
<gene>
    <name evidence="1" type="ORF">EVAR_39780_1</name>
</gene>
<protein>
    <submittedName>
        <fullName evidence="1">Uncharacterized protein</fullName>
    </submittedName>
</protein>
<keyword evidence="2" id="KW-1185">Reference proteome</keyword>